<dbReference type="Gene3D" id="3.40.50.720">
    <property type="entry name" value="NAD(P)-binding Rossmann-like Domain"/>
    <property type="match status" value="1"/>
</dbReference>
<dbReference type="EMBL" id="JAOQKJ010000007">
    <property type="protein sequence ID" value="MCU6744750.1"/>
    <property type="molecule type" value="Genomic_DNA"/>
</dbReference>
<dbReference type="PRINTS" id="PR00080">
    <property type="entry name" value="SDRFAMILY"/>
</dbReference>
<comment type="caution">
    <text evidence="3">The sequence shown here is derived from an EMBL/GenBank/DDBJ whole genome shotgun (WGS) entry which is preliminary data.</text>
</comment>
<evidence type="ECO:0000256" key="1">
    <source>
        <dbReference type="ARBA" id="ARBA00006484"/>
    </source>
</evidence>
<dbReference type="SUPFAM" id="SSF51735">
    <property type="entry name" value="NAD(P)-binding Rossmann-fold domains"/>
    <property type="match status" value="1"/>
</dbReference>
<sequence>MSKTVIITGANRGIGKGIAYVFASKGYNIFLAHCGEAEKAYETAKEIKEKYGKECVTFDGNLAEEDVIKELVKKAVEAYGHIDVLVNNAGVGYEKYIQTSYTEEIDYVYKVNFRAGIILAKLVAQHMIDEKIKGTILFTSSEKATTSNAIDCIYGAMKAGLQRAVRSMAIEYGPYGIRINAIAPGCIAVYTKGYEHLKYDELKNNIPIGRTGTGEDIGYTAAFLASDEAGFITGIEILVDGGERCGAPADQELNEQGIKGLGTFIMQK</sequence>
<evidence type="ECO:0000313" key="4">
    <source>
        <dbReference type="Proteomes" id="UP001652432"/>
    </source>
</evidence>
<keyword evidence="2" id="KW-0443">Lipid metabolism</keyword>
<reference evidence="3 4" key="1">
    <citation type="journal article" date="2021" name="ISME Commun">
        <title>Automated analysis of genomic sequences facilitates high-throughput and comprehensive description of bacteria.</title>
        <authorList>
            <person name="Hitch T.C.A."/>
        </authorList>
    </citation>
    <scope>NUCLEOTIDE SEQUENCE [LARGE SCALE GENOMIC DNA]</scope>
    <source>
        <strain evidence="3 4">Sanger_18</strain>
    </source>
</reference>
<keyword evidence="4" id="KW-1185">Reference proteome</keyword>
<proteinExistence type="inferred from homology"/>
<comment type="similarity">
    <text evidence="1">Belongs to the short-chain dehydrogenases/reductases (SDR) family.</text>
</comment>
<dbReference type="Proteomes" id="UP001652432">
    <property type="component" value="Unassembled WGS sequence"/>
</dbReference>
<dbReference type="InterPro" id="IPR050259">
    <property type="entry name" value="SDR"/>
</dbReference>
<dbReference type="PANTHER" id="PTHR42879">
    <property type="entry name" value="3-OXOACYL-(ACYL-CARRIER-PROTEIN) REDUCTASE"/>
    <property type="match status" value="1"/>
</dbReference>
<protein>
    <submittedName>
        <fullName evidence="3">SDR family oxidoreductase</fullName>
    </submittedName>
</protein>
<organism evidence="3 4">
    <name type="scientific">Suilimivivens aceti</name>
    <dbReference type="NCBI Taxonomy" id="2981774"/>
    <lineage>
        <taxon>Bacteria</taxon>
        <taxon>Bacillati</taxon>
        <taxon>Bacillota</taxon>
        <taxon>Clostridia</taxon>
        <taxon>Lachnospirales</taxon>
        <taxon>Lachnospiraceae</taxon>
        <taxon>Suilimivivens</taxon>
    </lineage>
</organism>
<dbReference type="RefSeq" id="WP_262574849.1">
    <property type="nucleotide sequence ID" value="NZ_JAOQKJ010000007.1"/>
</dbReference>
<dbReference type="InterPro" id="IPR036291">
    <property type="entry name" value="NAD(P)-bd_dom_sf"/>
</dbReference>
<keyword evidence="2" id="KW-0753">Steroid metabolism</keyword>
<accession>A0ABT2T3B0</accession>
<dbReference type="InterPro" id="IPR002347">
    <property type="entry name" value="SDR_fam"/>
</dbReference>
<dbReference type="CDD" id="cd05233">
    <property type="entry name" value="SDR_c"/>
    <property type="match status" value="1"/>
</dbReference>
<evidence type="ECO:0000313" key="3">
    <source>
        <dbReference type="EMBL" id="MCU6744750.1"/>
    </source>
</evidence>
<evidence type="ECO:0000256" key="2">
    <source>
        <dbReference type="ARBA" id="ARBA00023221"/>
    </source>
</evidence>
<name>A0ABT2T3B0_9FIRM</name>
<gene>
    <name evidence="3" type="ORF">OCV77_09605</name>
</gene>
<dbReference type="PANTHER" id="PTHR42879:SF2">
    <property type="entry name" value="3-OXOACYL-[ACYL-CARRIER-PROTEIN] REDUCTASE FABG"/>
    <property type="match status" value="1"/>
</dbReference>
<dbReference type="PRINTS" id="PR00081">
    <property type="entry name" value="GDHRDH"/>
</dbReference>
<dbReference type="Pfam" id="PF13561">
    <property type="entry name" value="adh_short_C2"/>
    <property type="match status" value="1"/>
</dbReference>